<proteinExistence type="predicted"/>
<evidence type="ECO:0000313" key="3">
    <source>
        <dbReference type="Proteomes" id="UP000008237"/>
    </source>
</evidence>
<dbReference type="OMA" id="GHRTIWQ"/>
<gene>
    <name evidence="2" type="ORF">EAI_13303</name>
</gene>
<feature type="chain" id="PRO_5003158249" evidence="1">
    <location>
        <begin position="22"/>
        <end position="171"/>
    </location>
</feature>
<dbReference type="KEGG" id="hst:105189267"/>
<evidence type="ECO:0000313" key="2">
    <source>
        <dbReference type="EMBL" id="EFN77803.1"/>
    </source>
</evidence>
<dbReference type="EMBL" id="GL452187">
    <property type="protein sequence ID" value="EFN77803.1"/>
    <property type="molecule type" value="Genomic_DNA"/>
</dbReference>
<dbReference type="OrthoDB" id="7548345at2759"/>
<organism evidence="3">
    <name type="scientific">Harpegnathos saltator</name>
    <name type="common">Jerdon's jumping ant</name>
    <dbReference type="NCBI Taxonomy" id="610380"/>
    <lineage>
        <taxon>Eukaryota</taxon>
        <taxon>Metazoa</taxon>
        <taxon>Ecdysozoa</taxon>
        <taxon>Arthropoda</taxon>
        <taxon>Hexapoda</taxon>
        <taxon>Insecta</taxon>
        <taxon>Pterygota</taxon>
        <taxon>Neoptera</taxon>
        <taxon>Endopterygota</taxon>
        <taxon>Hymenoptera</taxon>
        <taxon>Apocrita</taxon>
        <taxon>Aculeata</taxon>
        <taxon>Formicoidea</taxon>
        <taxon>Formicidae</taxon>
        <taxon>Ponerinae</taxon>
        <taxon>Ponerini</taxon>
        <taxon>Harpegnathos</taxon>
    </lineage>
</organism>
<dbReference type="InParanoid" id="E2C2M5"/>
<feature type="signal peptide" evidence="1">
    <location>
        <begin position="1"/>
        <end position="21"/>
    </location>
</feature>
<name>E2C2M5_HARSA</name>
<dbReference type="Proteomes" id="UP000008237">
    <property type="component" value="Unassembled WGS sequence"/>
</dbReference>
<evidence type="ECO:0000256" key="1">
    <source>
        <dbReference type="SAM" id="SignalP"/>
    </source>
</evidence>
<dbReference type="PhylomeDB" id="E2C2M5"/>
<reference evidence="2 3" key="1">
    <citation type="journal article" date="2010" name="Science">
        <title>Genomic comparison of the ants Camponotus floridanus and Harpegnathos saltator.</title>
        <authorList>
            <person name="Bonasio R."/>
            <person name="Zhang G."/>
            <person name="Ye C."/>
            <person name="Mutti N.S."/>
            <person name="Fang X."/>
            <person name="Qin N."/>
            <person name="Donahue G."/>
            <person name="Yang P."/>
            <person name="Li Q."/>
            <person name="Li C."/>
            <person name="Zhang P."/>
            <person name="Huang Z."/>
            <person name="Berger S.L."/>
            <person name="Reinberg D."/>
            <person name="Wang J."/>
            <person name="Liebig J."/>
        </authorList>
    </citation>
    <scope>NUCLEOTIDE SEQUENCE [LARGE SCALE GENOMIC DNA]</scope>
    <source>
        <strain evidence="2 3">R22 G/1</strain>
    </source>
</reference>
<keyword evidence="1" id="KW-0732">Signal</keyword>
<accession>E2C2M5</accession>
<sequence length="171" mass="19143">MKPRSYARLLLALVATIEVAPAPTRNLELVPRTVWQDVGLRGFYGPWSILVKRNGDYVDYADYGARVEQYQPNLPEMQYDDVSITGGYRDAAPSAYDNVLSKLNTMLSSAGLADFRTGIRSGDWIDRSTDDPELQEEGYREYTDSQKVDGDTTDEADDAAILSAEVHREIL</sequence>
<protein>
    <submittedName>
        <fullName evidence="2">Uncharacterized protein</fullName>
    </submittedName>
</protein>
<keyword evidence="3" id="KW-1185">Reference proteome</keyword>
<dbReference type="AlphaFoldDB" id="E2C2M5"/>